<dbReference type="HOGENOM" id="CLU_3075509_0_0_2"/>
<dbReference type="AlphaFoldDB" id="G7VCS1"/>
<gene>
    <name evidence="1" type="ORF">P186_2490</name>
</gene>
<dbReference type="EMBL" id="CP003098">
    <property type="protein sequence ID" value="AET33876.1"/>
    <property type="molecule type" value="Genomic_DNA"/>
</dbReference>
<dbReference type="BioCyc" id="PSP1104324:GJSN-2436-MONOMER"/>
<dbReference type="Proteomes" id="UP000005867">
    <property type="component" value="Chromosome"/>
</dbReference>
<organism evidence="1 2">
    <name type="scientific">Pyrobaculum ferrireducens</name>
    <dbReference type="NCBI Taxonomy" id="1104324"/>
    <lineage>
        <taxon>Archaea</taxon>
        <taxon>Thermoproteota</taxon>
        <taxon>Thermoprotei</taxon>
        <taxon>Thermoproteales</taxon>
        <taxon>Thermoproteaceae</taxon>
        <taxon>Pyrobaculum</taxon>
    </lineage>
</organism>
<keyword evidence="2" id="KW-1185">Reference proteome</keyword>
<dbReference type="KEGG" id="pyr:P186_2490"/>
<name>G7VCS1_9CREN</name>
<proteinExistence type="predicted"/>
<accession>G7VCS1</accession>
<dbReference type="STRING" id="1104324.P186_2490"/>
<evidence type="ECO:0000313" key="1">
    <source>
        <dbReference type="EMBL" id="AET33876.1"/>
    </source>
</evidence>
<protein>
    <submittedName>
        <fullName evidence="1">Uncharacterized protein</fullName>
    </submittedName>
</protein>
<reference evidence="1 2" key="1">
    <citation type="journal article" date="2012" name="J. Bacteriol.">
        <title>Complete genome sequence of strain 1860, a crenarchaeon of the genus pyrobaculum able to grow with various electron acceptors.</title>
        <authorList>
            <person name="Mardanov A.V."/>
            <person name="Gumerov V.M."/>
            <person name="Slobodkina G.B."/>
            <person name="Beletsky A.V."/>
            <person name="Bonch-Osmolovskaya E.A."/>
            <person name="Ravin N.V."/>
            <person name="Skryabin K.G."/>
        </authorList>
    </citation>
    <scope>NUCLEOTIDE SEQUENCE [LARGE SCALE GENOMIC DNA]</scope>
    <source>
        <strain evidence="1 2">1860</strain>
    </source>
</reference>
<evidence type="ECO:0000313" key="2">
    <source>
        <dbReference type="Proteomes" id="UP000005867"/>
    </source>
</evidence>
<sequence length="52" mass="6180">MIGKHDKAGINILNTLRRHEAPRSTNHILTKNTILKRDLDIFIYFHICYFIN</sequence>